<comment type="caution">
    <text evidence="1">The sequence shown here is derived from an EMBL/GenBank/DDBJ whole genome shotgun (WGS) entry which is preliminary data.</text>
</comment>
<protein>
    <submittedName>
        <fullName evidence="1">Uncharacterized protein</fullName>
    </submittedName>
</protein>
<gene>
    <name evidence="1" type="ORF">BHC47_06040</name>
</gene>
<dbReference type="EMBL" id="MEIV01000053">
    <property type="protein sequence ID" value="PIT62048.1"/>
    <property type="molecule type" value="Genomic_DNA"/>
</dbReference>
<evidence type="ECO:0000313" key="1">
    <source>
        <dbReference type="EMBL" id="PIT62048.1"/>
    </source>
</evidence>
<organism evidence="1 2">
    <name type="scientific">Snodgrassella alvi</name>
    <dbReference type="NCBI Taxonomy" id="1196083"/>
    <lineage>
        <taxon>Bacteria</taxon>
        <taxon>Pseudomonadati</taxon>
        <taxon>Pseudomonadota</taxon>
        <taxon>Betaproteobacteria</taxon>
        <taxon>Neisseriales</taxon>
        <taxon>Neisseriaceae</taxon>
        <taxon>Snodgrassella</taxon>
    </lineage>
</organism>
<sequence>MATSSNISVKVGNKYKTVYCHFDGYPEGVGAILSNHYNSQELAEKLIKEGDISSLGKKCDCPEGHSYENPIPGYTVYYGRDRGEKGTGYKVSELRPKLENQFLYIFEDGQWHVCYKY</sequence>
<accession>A0A2N9Y3L1</accession>
<evidence type="ECO:0000313" key="2">
    <source>
        <dbReference type="Proteomes" id="UP000231094"/>
    </source>
</evidence>
<name>A0A2N9Y3L1_9NEIS</name>
<proteinExistence type="predicted"/>
<dbReference type="AlphaFoldDB" id="A0A2N9Y3L1"/>
<dbReference type="RefSeq" id="WP_100117027.1">
    <property type="nucleotide sequence ID" value="NZ_MEIV01000053.1"/>
</dbReference>
<reference evidence="1 2" key="1">
    <citation type="journal article" date="2017" name="MBio">
        <title>Type VI secretion-mediated competition in the bee gut microbiome.</title>
        <authorList>
            <person name="Steele M.I."/>
            <person name="Kwong W.K."/>
            <person name="Powell J.E."/>
            <person name="Whiteley M."/>
            <person name="Moran N.A."/>
        </authorList>
    </citation>
    <scope>NUCLEOTIDE SEQUENCE [LARGE SCALE GENOMIC DNA]</scope>
    <source>
        <strain evidence="1 2">PEB0171</strain>
    </source>
</reference>
<dbReference type="Proteomes" id="UP000231094">
    <property type="component" value="Unassembled WGS sequence"/>
</dbReference>